<reference evidence="2" key="1">
    <citation type="journal article" date="2023" name="Front. Microbiol.">
        <title>Genomic-based phylogenetic and metabolic analyses of the genus Natronomonas, and description of Natronomonas aquatica sp. nov.</title>
        <authorList>
            <person name="Garcia-Roldan A."/>
            <person name="Duran-Viseras A."/>
            <person name="de la Haba R.R."/>
            <person name="Corral P."/>
            <person name="Sanchez-Porro C."/>
            <person name="Ventosa A."/>
        </authorList>
    </citation>
    <scope>NUCLEOTIDE SEQUENCE</scope>
    <source>
        <strain evidence="2">F2-12</strain>
    </source>
</reference>
<organism evidence="2 3">
    <name type="scientific">Natronomonas aquatica</name>
    <dbReference type="NCBI Taxonomy" id="2841590"/>
    <lineage>
        <taxon>Archaea</taxon>
        <taxon>Methanobacteriati</taxon>
        <taxon>Methanobacteriota</taxon>
        <taxon>Stenosarchaea group</taxon>
        <taxon>Halobacteria</taxon>
        <taxon>Halobacteriales</taxon>
        <taxon>Natronomonadaceae</taxon>
        <taxon>Natronomonas</taxon>
    </lineage>
</organism>
<feature type="region of interest" description="Disordered" evidence="1">
    <location>
        <begin position="25"/>
        <end position="50"/>
    </location>
</feature>
<name>A0A9R1CUK0_9EURY</name>
<proteinExistence type="predicted"/>
<evidence type="ECO:0000313" key="3">
    <source>
        <dbReference type="Proteomes" id="UP001139494"/>
    </source>
</evidence>
<dbReference type="PROSITE" id="PS51257">
    <property type="entry name" value="PROKAR_LIPOPROTEIN"/>
    <property type="match status" value="1"/>
</dbReference>
<accession>A0A9R1CUK0</accession>
<dbReference type="EMBL" id="JAHLKM010000022">
    <property type="protein sequence ID" value="MCQ4334320.1"/>
    <property type="molecule type" value="Genomic_DNA"/>
</dbReference>
<dbReference type="Proteomes" id="UP001139494">
    <property type="component" value="Unassembled WGS sequence"/>
</dbReference>
<feature type="compositionally biased region" description="Basic and acidic residues" evidence="1">
    <location>
        <begin position="32"/>
        <end position="44"/>
    </location>
</feature>
<dbReference type="RefSeq" id="WP_256030356.1">
    <property type="nucleotide sequence ID" value="NZ_JAHLKM010000022.1"/>
</dbReference>
<evidence type="ECO:0000256" key="1">
    <source>
        <dbReference type="SAM" id="MobiDB-lite"/>
    </source>
</evidence>
<keyword evidence="3" id="KW-1185">Reference proteome</keyword>
<protein>
    <submittedName>
        <fullName evidence="2">Uncharacterized protein</fullName>
    </submittedName>
</protein>
<dbReference type="AlphaFoldDB" id="A0A9R1CUK0"/>
<gene>
    <name evidence="2" type="ORF">KM295_12705</name>
</gene>
<comment type="caution">
    <text evidence="2">The sequence shown here is derived from an EMBL/GenBank/DDBJ whole genome shotgun (WGS) entry which is preliminary data.</text>
</comment>
<sequence>MQRREAVRGAIALLGTVAAAGCADVEEVSDGTTDRASEEAEKTVNETMENELVRPPNAEIELRDDRTIIVLSIDPDTVGVKCGLIEGDDPVAEIKQSERARTTPGTEIEDCEAEFVIAVNEAGDVEILEEL</sequence>
<evidence type="ECO:0000313" key="2">
    <source>
        <dbReference type="EMBL" id="MCQ4334320.1"/>
    </source>
</evidence>